<organism evidence="4 5">
    <name type="scientific">Myodes glareolus</name>
    <name type="common">Bank vole</name>
    <name type="synonym">Clethrionomys glareolus</name>
    <dbReference type="NCBI Taxonomy" id="447135"/>
    <lineage>
        <taxon>Eukaryota</taxon>
        <taxon>Metazoa</taxon>
        <taxon>Chordata</taxon>
        <taxon>Craniata</taxon>
        <taxon>Vertebrata</taxon>
        <taxon>Euteleostomi</taxon>
        <taxon>Mammalia</taxon>
        <taxon>Eutheria</taxon>
        <taxon>Euarchontoglires</taxon>
        <taxon>Glires</taxon>
        <taxon>Rodentia</taxon>
        <taxon>Myomorpha</taxon>
        <taxon>Muroidea</taxon>
        <taxon>Cricetidae</taxon>
        <taxon>Arvicolinae</taxon>
        <taxon>Myodes</taxon>
    </lineage>
</organism>
<dbReference type="PANTHER" id="PTHR19944:SF98">
    <property type="entry name" value="IG-LIKE DOMAIN-CONTAINING PROTEIN"/>
    <property type="match status" value="1"/>
</dbReference>
<dbReference type="InterPro" id="IPR050160">
    <property type="entry name" value="MHC/Immunoglobulin"/>
</dbReference>
<keyword evidence="2" id="KW-0393">Immunoglobulin domain</keyword>
<dbReference type="Pfam" id="PF07654">
    <property type="entry name" value="C1-set"/>
    <property type="match status" value="2"/>
</dbReference>
<keyword evidence="1" id="KW-1015">Disulfide bond</keyword>
<accession>A0AAW0HBC0</accession>
<feature type="domain" description="Ig-like" evidence="3">
    <location>
        <begin position="147"/>
        <end position="240"/>
    </location>
</feature>
<reference evidence="4 5" key="1">
    <citation type="journal article" date="2023" name="bioRxiv">
        <title>Conserved and derived expression patterns and positive selection on dental genes reveal complex evolutionary context of ever-growing rodent molars.</title>
        <authorList>
            <person name="Calamari Z.T."/>
            <person name="Song A."/>
            <person name="Cohen E."/>
            <person name="Akter M."/>
            <person name="Roy R.D."/>
            <person name="Hallikas O."/>
            <person name="Christensen M.M."/>
            <person name="Li P."/>
            <person name="Marangoni P."/>
            <person name="Jernvall J."/>
            <person name="Klein O.D."/>
        </authorList>
    </citation>
    <scope>NUCLEOTIDE SEQUENCE [LARGE SCALE GENOMIC DNA]</scope>
    <source>
        <strain evidence="4">V071</strain>
    </source>
</reference>
<dbReference type="Gene3D" id="2.60.40.10">
    <property type="entry name" value="Immunoglobulins"/>
    <property type="match status" value="2"/>
</dbReference>
<keyword evidence="5" id="KW-1185">Reference proteome</keyword>
<dbReference type="Proteomes" id="UP001488838">
    <property type="component" value="Unassembled WGS sequence"/>
</dbReference>
<evidence type="ECO:0000259" key="3">
    <source>
        <dbReference type="PROSITE" id="PS50835"/>
    </source>
</evidence>
<dbReference type="SMART" id="SM00407">
    <property type="entry name" value="IGc1"/>
    <property type="match status" value="2"/>
</dbReference>
<dbReference type="CDD" id="cd07699">
    <property type="entry name" value="IgC1_L"/>
    <property type="match status" value="1"/>
</dbReference>
<feature type="non-terminal residue" evidence="4">
    <location>
        <position position="1"/>
    </location>
</feature>
<evidence type="ECO:0000256" key="2">
    <source>
        <dbReference type="ARBA" id="ARBA00023319"/>
    </source>
</evidence>
<name>A0AAW0HBC0_MYOGA</name>
<dbReference type="InterPro" id="IPR007110">
    <property type="entry name" value="Ig-like_dom"/>
</dbReference>
<dbReference type="PROSITE" id="PS50835">
    <property type="entry name" value="IG_LIKE"/>
    <property type="match status" value="2"/>
</dbReference>
<dbReference type="InterPro" id="IPR013783">
    <property type="entry name" value="Ig-like_fold"/>
</dbReference>
<gene>
    <name evidence="4" type="ORF">U0070_013276</name>
</gene>
<evidence type="ECO:0000256" key="1">
    <source>
        <dbReference type="ARBA" id="ARBA00023157"/>
    </source>
</evidence>
<dbReference type="InterPro" id="IPR036179">
    <property type="entry name" value="Ig-like_dom_sf"/>
</dbReference>
<dbReference type="SUPFAM" id="SSF48726">
    <property type="entry name" value="Immunoglobulin"/>
    <property type="match status" value="2"/>
</dbReference>
<dbReference type="InterPro" id="IPR003597">
    <property type="entry name" value="Ig_C1-set"/>
</dbReference>
<feature type="domain" description="Ig-like" evidence="3">
    <location>
        <begin position="3"/>
        <end position="98"/>
    </location>
</feature>
<sequence>VSPNPLPKSQCFHLLLRSSGQRKPLVCLINDFSPLTITVAWEADGVTITQDYKTVQGSINYMASSYLSLTADQWKSYKSVSCRVTHEDHEGLHTSQLNLEDQVHIGFLHEPISQCRVFGGGTKDFFFETKISSDLFLHPASQPTSQPSVTLFPPSPEELKTRKASLVCMINDFYPGAMAVSWKADGTTITQGVETSNPSKQGNKYLATSFLTLAEDAWKSKNSVSCEVTHEGVKVEKSLSPAMCS</sequence>
<protein>
    <recommendedName>
        <fullName evidence="3">Ig-like domain-containing protein</fullName>
    </recommendedName>
</protein>
<dbReference type="FunFam" id="2.60.40.10:FF:000283">
    <property type="entry name" value="Immunoglobulin kappa constant"/>
    <property type="match status" value="2"/>
</dbReference>
<dbReference type="PANTHER" id="PTHR19944">
    <property type="entry name" value="MHC CLASS II-RELATED"/>
    <property type="match status" value="1"/>
</dbReference>
<dbReference type="AlphaFoldDB" id="A0AAW0HBC0"/>
<proteinExistence type="predicted"/>
<evidence type="ECO:0000313" key="5">
    <source>
        <dbReference type="Proteomes" id="UP001488838"/>
    </source>
</evidence>
<comment type="caution">
    <text evidence="4">The sequence shown here is derived from an EMBL/GenBank/DDBJ whole genome shotgun (WGS) entry which is preliminary data.</text>
</comment>
<evidence type="ECO:0000313" key="4">
    <source>
        <dbReference type="EMBL" id="KAK7798900.1"/>
    </source>
</evidence>
<dbReference type="EMBL" id="JBBHLL010000651">
    <property type="protein sequence ID" value="KAK7798900.1"/>
    <property type="molecule type" value="Genomic_DNA"/>
</dbReference>